<comment type="subcellular location">
    <subcellularLocation>
        <location evidence="1">Membrane</location>
        <topology evidence="1">Single-pass membrane protein</topology>
    </subcellularLocation>
</comment>
<dbReference type="GO" id="GO:0016020">
    <property type="term" value="C:membrane"/>
    <property type="evidence" value="ECO:0007669"/>
    <property type="project" value="UniProtKB-SubCell"/>
</dbReference>
<dbReference type="SUPFAM" id="SSF56176">
    <property type="entry name" value="FAD-binding/transporter-associated domain-like"/>
    <property type="match status" value="1"/>
</dbReference>
<dbReference type="AlphaFoldDB" id="A0A9P9WV00"/>
<evidence type="ECO:0000256" key="2">
    <source>
        <dbReference type="ARBA" id="ARBA00012405"/>
    </source>
</evidence>
<protein>
    <recommendedName>
        <fullName evidence="2">Delta(24)-sterol reductase</fullName>
        <ecNumber evidence="2">1.3.1.72</ecNumber>
    </recommendedName>
</protein>
<dbReference type="Pfam" id="PF01565">
    <property type="entry name" value="FAD_binding_4"/>
    <property type="match status" value="1"/>
</dbReference>
<dbReference type="OrthoDB" id="415825at2759"/>
<sequence>METQTGERHEEAVNTIASVVRLFHATQRPFRNYHGSTNSTRTSERRADNTVDTSQLTHVIRVDREKKVALVEPNVPMDVLVEACLKERLVPLVVMEFPNITVGGGFSGSSGESSSFRYGPFDSTINWIEIVLPNGEVRRASKTSNPDLFWGAASGFGTLGVVTLLEVQLKAARSYVELTYHPFSTVSDASANMQKQAQDGAVDFLDGIAFSPSLTVVCSGRLVDEVPSPASPLRFARRKDPWFYSHVKQRMGGTTRPTTDYVCLVDYLFRFDRGGFWVAKYAFSYFFTPFNRMTRSLLDRYLRAKVMYAALHKSQLADDYIVQDVGVPYEQVGEFSSWLDANLRTYPLWLCPLRVRRDATDARHGLHAEFADSTTPEFLMNFGIWRPGSLDHDQFVQQNRGLEKKVQELGGKKWLYAHAYYTEDEFWASYDRESYDTLRRTYSATYLPSVYDKVKVDPQNRANRKKPFHGVRPLQGLYGVYKAWRGGDYLLVRKQSN</sequence>
<dbReference type="GO" id="GO:0000246">
    <property type="term" value="F:Delta24(24-1) sterol reductase activity"/>
    <property type="evidence" value="ECO:0007669"/>
    <property type="project" value="TreeGrafter"/>
</dbReference>
<dbReference type="Proteomes" id="UP000829685">
    <property type="component" value="Unassembled WGS sequence"/>
</dbReference>
<feature type="domain" description="FAD-binding PCMH-type" evidence="8">
    <location>
        <begin position="1"/>
        <end position="172"/>
    </location>
</feature>
<organism evidence="9 10">
    <name type="scientific">Neoarthrinium moseri</name>
    <dbReference type="NCBI Taxonomy" id="1658444"/>
    <lineage>
        <taxon>Eukaryota</taxon>
        <taxon>Fungi</taxon>
        <taxon>Dikarya</taxon>
        <taxon>Ascomycota</taxon>
        <taxon>Pezizomycotina</taxon>
        <taxon>Sordariomycetes</taxon>
        <taxon>Xylariomycetidae</taxon>
        <taxon>Amphisphaeriales</taxon>
        <taxon>Apiosporaceae</taxon>
        <taxon>Neoarthrinium</taxon>
    </lineage>
</organism>
<dbReference type="GO" id="GO:0005737">
    <property type="term" value="C:cytoplasm"/>
    <property type="evidence" value="ECO:0007669"/>
    <property type="project" value="TreeGrafter"/>
</dbReference>
<feature type="region of interest" description="Disordered" evidence="7">
    <location>
        <begin position="30"/>
        <end position="49"/>
    </location>
</feature>
<keyword evidence="4" id="KW-1133">Transmembrane helix</keyword>
<dbReference type="GO" id="GO:0008202">
    <property type="term" value="P:steroid metabolic process"/>
    <property type="evidence" value="ECO:0007669"/>
    <property type="project" value="TreeGrafter"/>
</dbReference>
<dbReference type="InterPro" id="IPR016166">
    <property type="entry name" value="FAD-bd_PCMH"/>
</dbReference>
<evidence type="ECO:0000256" key="6">
    <source>
        <dbReference type="ARBA" id="ARBA00023136"/>
    </source>
</evidence>
<name>A0A9P9WV00_9PEZI</name>
<comment type="caution">
    <text evidence="9">The sequence shown here is derived from an EMBL/GenBank/DDBJ whole genome shotgun (WGS) entry which is preliminary data.</text>
</comment>
<keyword evidence="3" id="KW-0812">Transmembrane</keyword>
<dbReference type="InterPro" id="IPR016169">
    <property type="entry name" value="FAD-bd_PCMH_sub2"/>
</dbReference>
<dbReference type="PANTHER" id="PTHR10801">
    <property type="entry name" value="24-DEHYDROCHOLESTEROL REDUCTASE"/>
    <property type="match status" value="1"/>
</dbReference>
<dbReference type="GO" id="GO:0071949">
    <property type="term" value="F:FAD binding"/>
    <property type="evidence" value="ECO:0007669"/>
    <property type="project" value="InterPro"/>
</dbReference>
<evidence type="ECO:0000256" key="3">
    <source>
        <dbReference type="ARBA" id="ARBA00022692"/>
    </source>
</evidence>
<dbReference type="InterPro" id="IPR006094">
    <property type="entry name" value="Oxid_FAD_bind_N"/>
</dbReference>
<dbReference type="InterPro" id="IPR040165">
    <property type="entry name" value="Diminuto-like"/>
</dbReference>
<dbReference type="GO" id="GO:0050614">
    <property type="term" value="F:Delta24-sterol reductase activity"/>
    <property type="evidence" value="ECO:0007669"/>
    <property type="project" value="UniProtKB-EC"/>
</dbReference>
<dbReference type="Gene3D" id="3.30.465.10">
    <property type="match status" value="1"/>
</dbReference>
<dbReference type="PROSITE" id="PS51387">
    <property type="entry name" value="FAD_PCMH"/>
    <property type="match status" value="1"/>
</dbReference>
<keyword evidence="10" id="KW-1185">Reference proteome</keyword>
<evidence type="ECO:0000259" key="8">
    <source>
        <dbReference type="PROSITE" id="PS51387"/>
    </source>
</evidence>
<dbReference type="FunFam" id="3.30.465.10:FF:000031">
    <property type="entry name" value="FAD binding domain protein"/>
    <property type="match status" value="1"/>
</dbReference>
<dbReference type="PANTHER" id="PTHR10801:SF0">
    <property type="entry name" value="DELTA(24)-STEROL REDUCTASE"/>
    <property type="match status" value="1"/>
</dbReference>
<evidence type="ECO:0000256" key="4">
    <source>
        <dbReference type="ARBA" id="ARBA00022989"/>
    </source>
</evidence>
<proteinExistence type="predicted"/>
<evidence type="ECO:0000256" key="7">
    <source>
        <dbReference type="SAM" id="MobiDB-lite"/>
    </source>
</evidence>
<reference evidence="9" key="1">
    <citation type="submission" date="2021-03" db="EMBL/GenBank/DDBJ databases">
        <title>Revisited historic fungal species revealed as producer of novel bioactive compounds through whole genome sequencing and comparative genomics.</title>
        <authorList>
            <person name="Vignolle G.A."/>
            <person name="Hochenegger N."/>
            <person name="Mach R.L."/>
            <person name="Mach-Aigner A.R."/>
            <person name="Javad Rahimi M."/>
            <person name="Salim K.A."/>
            <person name="Chan C.M."/>
            <person name="Lim L.B.L."/>
            <person name="Cai F."/>
            <person name="Druzhinina I.S."/>
            <person name="U'Ren J.M."/>
            <person name="Derntl C."/>
        </authorList>
    </citation>
    <scope>NUCLEOTIDE SEQUENCE</scope>
    <source>
        <strain evidence="9">TUCIM 5799</strain>
    </source>
</reference>
<evidence type="ECO:0000313" key="10">
    <source>
        <dbReference type="Proteomes" id="UP000829685"/>
    </source>
</evidence>
<dbReference type="InterPro" id="IPR036318">
    <property type="entry name" value="FAD-bd_PCMH-like_sf"/>
</dbReference>
<dbReference type="EMBL" id="JAFIMR010000004">
    <property type="protein sequence ID" value="KAI1879563.1"/>
    <property type="molecule type" value="Genomic_DNA"/>
</dbReference>
<gene>
    <name evidence="9" type="ORF">JX265_002517</name>
</gene>
<evidence type="ECO:0000313" key="9">
    <source>
        <dbReference type="EMBL" id="KAI1879563.1"/>
    </source>
</evidence>
<keyword evidence="5" id="KW-0560">Oxidoreductase</keyword>
<accession>A0A9P9WV00</accession>
<keyword evidence="6" id="KW-0472">Membrane</keyword>
<dbReference type="EC" id="1.3.1.72" evidence="2"/>
<evidence type="ECO:0000256" key="1">
    <source>
        <dbReference type="ARBA" id="ARBA00004167"/>
    </source>
</evidence>
<evidence type="ECO:0000256" key="5">
    <source>
        <dbReference type="ARBA" id="ARBA00023002"/>
    </source>
</evidence>